<protein>
    <submittedName>
        <fullName evidence="2">Endo alpha-1,4 polygalactosaminidase</fullName>
    </submittedName>
</protein>
<dbReference type="PANTHER" id="PTHR35882:SF2">
    <property type="entry name" value="PELA"/>
    <property type="match status" value="1"/>
</dbReference>
<dbReference type="InterPro" id="IPR017853">
    <property type="entry name" value="GH"/>
</dbReference>
<dbReference type="InterPro" id="IPR013785">
    <property type="entry name" value="Aldolase_TIM"/>
</dbReference>
<gene>
    <name evidence="2" type="ORF">ACFOD9_10235</name>
</gene>
<proteinExistence type="predicted"/>
<dbReference type="EMBL" id="JBHRTQ010000008">
    <property type="protein sequence ID" value="MFC3174630.1"/>
    <property type="molecule type" value="Genomic_DNA"/>
</dbReference>
<keyword evidence="3" id="KW-1185">Reference proteome</keyword>
<dbReference type="InterPro" id="IPR004352">
    <property type="entry name" value="GH114_TIM-barrel"/>
</dbReference>
<dbReference type="Pfam" id="PF03537">
    <property type="entry name" value="Glyco_hydro_114"/>
    <property type="match status" value="1"/>
</dbReference>
<dbReference type="SUPFAM" id="SSF51445">
    <property type="entry name" value="(Trans)glycosidases"/>
    <property type="match status" value="1"/>
</dbReference>
<evidence type="ECO:0000313" key="3">
    <source>
        <dbReference type="Proteomes" id="UP001595604"/>
    </source>
</evidence>
<dbReference type="InterPro" id="IPR006311">
    <property type="entry name" value="TAT_signal"/>
</dbReference>
<dbReference type="RefSeq" id="WP_379510015.1">
    <property type="nucleotide sequence ID" value="NZ_JBHRTQ010000008.1"/>
</dbReference>
<feature type="domain" description="Glycoside-hydrolase family GH114 TIM-barrel" evidence="1">
    <location>
        <begin position="32"/>
        <end position="278"/>
    </location>
</feature>
<dbReference type="Gene3D" id="3.20.20.70">
    <property type="entry name" value="Aldolase class I"/>
    <property type="match status" value="1"/>
</dbReference>
<sequence>MTPFPLGRRELLAGLVATGLVARAAPAATGPWRWAIDYGPATNPDLARTFDLLVLEPAHPRPIAPLRGASAVLLGYLSLGEVEQGRAYAGQLHKAGALKAANRNWPDARLVDLRHPAWSELVIGRLIPEILAKGYDGIFIDTLDSAEALARRDPVGNAGMVEAAVALLRRIRKAFPRITVLLNRGYAALPEAAPAIDLLLAEAMASRWNFAEKRYELTPPADWDWQAERLRAAHAANPALRLLTLDYWNPADAATIAQLYARERAAGFHPYVATLALDRVLPEPVA</sequence>
<name>A0ABV7IPM2_9SPHN</name>
<reference evidence="3" key="1">
    <citation type="journal article" date="2019" name="Int. J. Syst. Evol. Microbiol.">
        <title>The Global Catalogue of Microorganisms (GCM) 10K type strain sequencing project: providing services to taxonomists for standard genome sequencing and annotation.</title>
        <authorList>
            <consortium name="The Broad Institute Genomics Platform"/>
            <consortium name="The Broad Institute Genome Sequencing Center for Infectious Disease"/>
            <person name="Wu L."/>
            <person name="Ma J."/>
        </authorList>
    </citation>
    <scope>NUCLEOTIDE SEQUENCE [LARGE SCALE GENOMIC DNA]</scope>
    <source>
        <strain evidence="3">KCTC 42984</strain>
    </source>
</reference>
<comment type="caution">
    <text evidence="2">The sequence shown here is derived from an EMBL/GenBank/DDBJ whole genome shotgun (WGS) entry which is preliminary data.</text>
</comment>
<dbReference type="PROSITE" id="PS51318">
    <property type="entry name" value="TAT"/>
    <property type="match status" value="1"/>
</dbReference>
<dbReference type="PANTHER" id="PTHR35882">
    <property type="entry name" value="PELA"/>
    <property type="match status" value="1"/>
</dbReference>
<evidence type="ECO:0000313" key="2">
    <source>
        <dbReference type="EMBL" id="MFC3174630.1"/>
    </source>
</evidence>
<dbReference type="Proteomes" id="UP001595604">
    <property type="component" value="Unassembled WGS sequence"/>
</dbReference>
<organism evidence="2 3">
    <name type="scientific">Novosphingobium bradum</name>
    <dbReference type="NCBI Taxonomy" id="1737444"/>
    <lineage>
        <taxon>Bacteria</taxon>
        <taxon>Pseudomonadati</taxon>
        <taxon>Pseudomonadota</taxon>
        <taxon>Alphaproteobacteria</taxon>
        <taxon>Sphingomonadales</taxon>
        <taxon>Sphingomonadaceae</taxon>
        <taxon>Novosphingobium</taxon>
    </lineage>
</organism>
<accession>A0ABV7IPM2</accession>
<evidence type="ECO:0000259" key="1">
    <source>
        <dbReference type="Pfam" id="PF03537"/>
    </source>
</evidence>